<evidence type="ECO:0000256" key="5">
    <source>
        <dbReference type="ARBA" id="ARBA00023315"/>
    </source>
</evidence>
<dbReference type="InterPro" id="IPR043138">
    <property type="entry name" value="GGT_lsub"/>
</dbReference>
<dbReference type="Pfam" id="PF01019">
    <property type="entry name" value="G_glu_transpept"/>
    <property type="match status" value="1"/>
</dbReference>
<dbReference type="EMBL" id="UINC01021914">
    <property type="protein sequence ID" value="SVA90471.1"/>
    <property type="molecule type" value="Genomic_DNA"/>
</dbReference>
<accession>A0A381ZND5</accession>
<reference evidence="6" key="1">
    <citation type="submission" date="2018-05" db="EMBL/GenBank/DDBJ databases">
        <authorList>
            <person name="Lanie J.A."/>
            <person name="Ng W.-L."/>
            <person name="Kazmierczak K.M."/>
            <person name="Andrzejewski T.M."/>
            <person name="Davidsen T.M."/>
            <person name="Wayne K.J."/>
            <person name="Tettelin H."/>
            <person name="Glass J.I."/>
            <person name="Rusch D."/>
            <person name="Podicherti R."/>
            <person name="Tsui H.-C.T."/>
            <person name="Winkler M.E."/>
        </authorList>
    </citation>
    <scope>NUCLEOTIDE SEQUENCE</scope>
</reference>
<dbReference type="PRINTS" id="PR01210">
    <property type="entry name" value="GGTRANSPTASE"/>
</dbReference>
<dbReference type="InterPro" id="IPR055262">
    <property type="entry name" value="GGT_CS"/>
</dbReference>
<dbReference type="GO" id="GO:0006751">
    <property type="term" value="P:glutathione catabolic process"/>
    <property type="evidence" value="ECO:0007669"/>
    <property type="project" value="InterPro"/>
</dbReference>
<keyword evidence="2" id="KW-0808">Transferase</keyword>
<dbReference type="GO" id="GO:0016746">
    <property type="term" value="F:acyltransferase activity"/>
    <property type="evidence" value="ECO:0007669"/>
    <property type="project" value="UniProtKB-KW"/>
</dbReference>
<dbReference type="InterPro" id="IPR000101">
    <property type="entry name" value="GGT_peptidase"/>
</dbReference>
<evidence type="ECO:0000313" key="6">
    <source>
        <dbReference type="EMBL" id="SVA90471.1"/>
    </source>
</evidence>
<proteinExistence type="inferred from homology"/>
<dbReference type="PANTHER" id="PTHR43199:SF1">
    <property type="entry name" value="GLUTATHIONE HYDROLASE PROENZYME"/>
    <property type="match status" value="1"/>
</dbReference>
<sequence>MNKQITLIVLYIIFSTLAPAASSKPVFSEKGMVVSTSRQASEAGIEILKKGGNAIDASVTTGFVLAVTSSSNGNIGGGGFMVSHMSDGTTFTLDYREIAPAAAHRDMYLDANGEVIENMSLRTRASSGVPGTVDGLLKVWKNHGSGNISRRKLLAPAITLAEKGFELSHYEATRFNENKNLFAKNEAAATVFIRKDGRPWKAGDNFVQKDLANTLKHIAREGRDGFYTGKIADLIVAEMQRGIGLITHEDLLNYESKYREPVKGTFNGFNLLSMGLPSSGGTILVEMLNMLENFPLQKLGWNSSDYIHLLTEVERRAYADRAEHLGDSDYWQPPLFMLTNKKYAKDRIKDFSPDHATPSINVFAGDPTIYESRETTHFSVVDKDGNAVSGTTTINLSYGGGFLVEGGGFFLNNEMDDFSSKPGIPNAFGLVGNDANAIEPGKRPLSSMTPTIVLKDKKPFIILGSPGGSTIITTVLQTILNVTVHNMGIQEAVSAPRIHSQWLPDVIMAEPYSIIKDVEESLKFKGHKIESYYWTKIGEMNAILINEKGYFGAADTRGENTAAGY</sequence>
<keyword evidence="3" id="KW-0378">Hydrolase</keyword>
<dbReference type="Gene3D" id="1.10.246.130">
    <property type="match status" value="1"/>
</dbReference>
<gene>
    <name evidence="6" type="ORF">METZ01_LOCUS143325</name>
</gene>
<dbReference type="AlphaFoldDB" id="A0A381ZND5"/>
<keyword evidence="5" id="KW-0012">Acyltransferase</keyword>
<comment type="similarity">
    <text evidence="1">Belongs to the gamma-glutamyltransferase family.</text>
</comment>
<organism evidence="6">
    <name type="scientific">marine metagenome</name>
    <dbReference type="NCBI Taxonomy" id="408172"/>
    <lineage>
        <taxon>unclassified sequences</taxon>
        <taxon>metagenomes</taxon>
        <taxon>ecological metagenomes</taxon>
    </lineage>
</organism>
<protein>
    <recommendedName>
        <fullName evidence="7">Gamma-glutamyltransferase</fullName>
    </recommendedName>
</protein>
<dbReference type="InterPro" id="IPR051792">
    <property type="entry name" value="GGT_bact"/>
</dbReference>
<name>A0A381ZND5_9ZZZZ</name>
<evidence type="ECO:0000256" key="2">
    <source>
        <dbReference type="ARBA" id="ARBA00022679"/>
    </source>
</evidence>
<evidence type="ECO:0000256" key="1">
    <source>
        <dbReference type="ARBA" id="ARBA00009381"/>
    </source>
</evidence>
<evidence type="ECO:0000256" key="3">
    <source>
        <dbReference type="ARBA" id="ARBA00022801"/>
    </source>
</evidence>
<evidence type="ECO:0000256" key="4">
    <source>
        <dbReference type="ARBA" id="ARBA00023145"/>
    </source>
</evidence>
<dbReference type="Gene3D" id="3.60.20.40">
    <property type="match status" value="1"/>
</dbReference>
<dbReference type="InterPro" id="IPR043137">
    <property type="entry name" value="GGT_ssub_C"/>
</dbReference>
<dbReference type="NCBIfam" id="TIGR00066">
    <property type="entry name" value="g_glut_trans"/>
    <property type="match status" value="1"/>
</dbReference>
<dbReference type="PROSITE" id="PS00462">
    <property type="entry name" value="G_GLU_TRANSPEPTIDASE"/>
    <property type="match status" value="1"/>
</dbReference>
<evidence type="ECO:0008006" key="7">
    <source>
        <dbReference type="Google" id="ProtNLM"/>
    </source>
</evidence>
<dbReference type="SUPFAM" id="SSF56235">
    <property type="entry name" value="N-terminal nucleophile aminohydrolases (Ntn hydrolases)"/>
    <property type="match status" value="1"/>
</dbReference>
<dbReference type="GO" id="GO:0036374">
    <property type="term" value="F:glutathione hydrolase activity"/>
    <property type="evidence" value="ECO:0007669"/>
    <property type="project" value="InterPro"/>
</dbReference>
<dbReference type="InterPro" id="IPR029055">
    <property type="entry name" value="Ntn_hydrolases_N"/>
</dbReference>
<dbReference type="PANTHER" id="PTHR43199">
    <property type="entry name" value="GLUTATHIONE HYDROLASE"/>
    <property type="match status" value="1"/>
</dbReference>
<keyword evidence="4" id="KW-0865">Zymogen</keyword>